<evidence type="ECO:0000256" key="1">
    <source>
        <dbReference type="SAM" id="SignalP"/>
    </source>
</evidence>
<comment type="caution">
    <text evidence="3">The sequence shown here is derived from an EMBL/GenBank/DDBJ whole genome shotgun (WGS) entry which is preliminary data.</text>
</comment>
<proteinExistence type="predicted"/>
<dbReference type="PANTHER" id="PTHR30383">
    <property type="entry name" value="THIOESTERASE 1/PROTEASE 1/LYSOPHOSPHOLIPASE L1"/>
    <property type="match status" value="1"/>
</dbReference>
<sequence length="249" mass="27553">MNIKPIILLTAALLTGLSGYAQQRNADSVANKPSSTVTAKEDFKDDWAALSHYAIENKQIGAPKPGEKRVVFLGSSIFERWKTTVPEFFEGKPYLNRGISGQISPQLLIRFRQDVIDLKPKAVIILAGSNDIAGNTGHVTNERIMDNIKSMVELAKLHHIKVILCAYLPVYDYPWRKGLEPANKIIALNKLIKAYVVANNLILLDYFTPFADERNGQKADLTVDGVHPNAAGYHIMADVTEKAISKALN</sequence>
<accession>A0ABU1T8H3</accession>
<dbReference type="Pfam" id="PF13472">
    <property type="entry name" value="Lipase_GDSL_2"/>
    <property type="match status" value="1"/>
</dbReference>
<feature type="domain" description="SGNH hydrolase-type esterase" evidence="2">
    <location>
        <begin position="81"/>
        <end position="234"/>
    </location>
</feature>
<name>A0ABU1T8H3_9SPHI</name>
<dbReference type="InterPro" id="IPR013830">
    <property type="entry name" value="SGNH_hydro"/>
</dbReference>
<feature type="signal peptide" evidence="1">
    <location>
        <begin position="1"/>
        <end position="23"/>
    </location>
</feature>
<dbReference type="SUPFAM" id="SSF52266">
    <property type="entry name" value="SGNH hydrolase"/>
    <property type="match status" value="1"/>
</dbReference>
<feature type="chain" id="PRO_5046274190" evidence="1">
    <location>
        <begin position="24"/>
        <end position="249"/>
    </location>
</feature>
<dbReference type="RefSeq" id="WP_310092588.1">
    <property type="nucleotide sequence ID" value="NZ_JAVDUU010000001.1"/>
</dbReference>
<dbReference type="InterPro" id="IPR036514">
    <property type="entry name" value="SGNH_hydro_sf"/>
</dbReference>
<keyword evidence="4" id="KW-1185">Reference proteome</keyword>
<dbReference type="EMBL" id="JAVDUU010000001">
    <property type="protein sequence ID" value="MDR6941161.1"/>
    <property type="molecule type" value="Genomic_DNA"/>
</dbReference>
<dbReference type="Gene3D" id="3.40.50.1110">
    <property type="entry name" value="SGNH hydrolase"/>
    <property type="match status" value="1"/>
</dbReference>
<dbReference type="InterPro" id="IPR051532">
    <property type="entry name" value="Ester_Hydrolysis_Enzymes"/>
</dbReference>
<evidence type="ECO:0000313" key="4">
    <source>
        <dbReference type="Proteomes" id="UP001247620"/>
    </source>
</evidence>
<organism evidence="3 4">
    <name type="scientific">Mucilaginibacter pocheonensis</name>
    <dbReference type="NCBI Taxonomy" id="398050"/>
    <lineage>
        <taxon>Bacteria</taxon>
        <taxon>Pseudomonadati</taxon>
        <taxon>Bacteroidota</taxon>
        <taxon>Sphingobacteriia</taxon>
        <taxon>Sphingobacteriales</taxon>
        <taxon>Sphingobacteriaceae</taxon>
        <taxon>Mucilaginibacter</taxon>
    </lineage>
</organism>
<evidence type="ECO:0000313" key="3">
    <source>
        <dbReference type="EMBL" id="MDR6941161.1"/>
    </source>
</evidence>
<evidence type="ECO:0000259" key="2">
    <source>
        <dbReference type="Pfam" id="PF13472"/>
    </source>
</evidence>
<dbReference type="PANTHER" id="PTHR30383:SF5">
    <property type="entry name" value="SGNH HYDROLASE-TYPE ESTERASE DOMAIN-CONTAINING PROTEIN"/>
    <property type="match status" value="1"/>
</dbReference>
<reference evidence="3 4" key="1">
    <citation type="submission" date="2023-07" db="EMBL/GenBank/DDBJ databases">
        <title>Sorghum-associated microbial communities from plants grown in Nebraska, USA.</title>
        <authorList>
            <person name="Schachtman D."/>
        </authorList>
    </citation>
    <scope>NUCLEOTIDE SEQUENCE [LARGE SCALE GENOMIC DNA]</scope>
    <source>
        <strain evidence="3 4">3262</strain>
    </source>
</reference>
<keyword evidence="1" id="KW-0732">Signal</keyword>
<protein>
    <submittedName>
        <fullName evidence="3">Lysophospholipase L1-like esterase</fullName>
    </submittedName>
</protein>
<gene>
    <name evidence="3" type="ORF">J2W55_000989</name>
</gene>
<dbReference type="Proteomes" id="UP001247620">
    <property type="component" value="Unassembled WGS sequence"/>
</dbReference>
<dbReference type="CDD" id="cd04501">
    <property type="entry name" value="SGNH_hydrolase_like_4"/>
    <property type="match status" value="1"/>
</dbReference>